<evidence type="ECO:0008006" key="4">
    <source>
        <dbReference type="Google" id="ProtNLM"/>
    </source>
</evidence>
<evidence type="ECO:0000313" key="2">
    <source>
        <dbReference type="EMBL" id="KJP86862.1"/>
    </source>
</evidence>
<keyword evidence="3" id="KW-1185">Reference proteome</keyword>
<sequence>MFDISSLIHFGNSNSVRSSISGELYVYMSKRRQNGKEFSSPLMYLHADDPGKNKDHASTLLLNNYADDYKWVKCFCFVKSNFFYVYRVRGDYRPCIIFLLEGTEVQVVDYYVAVKNKIIEETKDLQLGENHDIIHIKAPPFGAGHTYTFYSTDKGVIKKWTRCLRNANFCAINNNAKCISEENEEMKLSMDNMKQLKDIELKNKDIEISGLQERINSLKADIENIRMKNKRLQIAADVNIKSADELLQKKITEIEFIHSEMEIKMEEMEQLKDKLRSATAESEKKSKLVNQLREERDLLEKRLKDIMTTYEEAFTEPEKITLVNFNTNERYQKLVVSHKHLKEDIQKMNERFYKLENEYKQKIKTIKEVVEIGDIFDYLHKLIILCQTKIKFYEQCYKYNEEQQKDITNLIRYMIKETKLSEANARVCYITHRSRILEERLLHYVTMKQPSDYFHFACTTLRRLSWVFGEIEVLKPMQVGHHSEQEYPLYSYVDDMNIIPMREKIYFNEGLEGRSNYQIVNDVDVYAIPVKMCPHEDKLLTENKYNYVKIKLNDLKKDFNILKRKNKPQCTNVLSDLQWAEIKRNAYDRMEKNIIILDMQMAARRGEVATEAATRKETPG</sequence>
<reference evidence="2 3" key="1">
    <citation type="submission" date="2014-03" db="EMBL/GenBank/DDBJ databases">
        <title>The Genome Sequence of Plasmodium fragile nilgiri.</title>
        <authorList>
            <consortium name="The Broad Institute Genomics Platform"/>
            <consortium name="The Broad Institute Genome Sequencing Center for Infectious Disease"/>
            <person name="Neafsey D."/>
            <person name="Duraisingh M."/>
            <person name="Young S.K."/>
            <person name="Zeng Q."/>
            <person name="Gargeya S."/>
            <person name="Abouelleil A."/>
            <person name="Alvarado L."/>
            <person name="Chapman S.B."/>
            <person name="Gainer-Dewar J."/>
            <person name="Goldberg J."/>
            <person name="Griggs A."/>
            <person name="Gujja S."/>
            <person name="Hansen M."/>
            <person name="Howarth C."/>
            <person name="Imamovic A."/>
            <person name="Larimer J."/>
            <person name="Pearson M."/>
            <person name="Poon T.W."/>
            <person name="Priest M."/>
            <person name="Roberts A."/>
            <person name="Saif S."/>
            <person name="Shea T."/>
            <person name="Sykes S."/>
            <person name="Wortman J."/>
            <person name="Nusbaum C."/>
            <person name="Birren B."/>
        </authorList>
    </citation>
    <scope>NUCLEOTIDE SEQUENCE [LARGE SCALE GENOMIC DNA]</scope>
    <source>
        <strain evidence="3">nilgiri</strain>
    </source>
</reference>
<evidence type="ECO:0000256" key="1">
    <source>
        <dbReference type="SAM" id="Coils"/>
    </source>
</evidence>
<name>A0A0D9QJ77_PLAFR</name>
<proteinExistence type="predicted"/>
<organism evidence="2 3">
    <name type="scientific">Plasmodium fragile</name>
    <dbReference type="NCBI Taxonomy" id="5857"/>
    <lineage>
        <taxon>Eukaryota</taxon>
        <taxon>Sar</taxon>
        <taxon>Alveolata</taxon>
        <taxon>Apicomplexa</taxon>
        <taxon>Aconoidasida</taxon>
        <taxon>Haemosporida</taxon>
        <taxon>Plasmodiidae</taxon>
        <taxon>Plasmodium</taxon>
        <taxon>Plasmodium (Plasmodium)</taxon>
    </lineage>
</organism>
<dbReference type="RefSeq" id="XP_012336512.1">
    <property type="nucleotide sequence ID" value="XM_012481089.1"/>
</dbReference>
<dbReference type="AlphaFoldDB" id="A0A0D9QJ77"/>
<dbReference type="SUPFAM" id="SSF50729">
    <property type="entry name" value="PH domain-like"/>
    <property type="match status" value="1"/>
</dbReference>
<dbReference type="EMBL" id="KQ001684">
    <property type="protein sequence ID" value="KJP86862.1"/>
    <property type="molecule type" value="Genomic_DNA"/>
</dbReference>
<dbReference type="Proteomes" id="UP000054561">
    <property type="component" value="Unassembled WGS sequence"/>
</dbReference>
<evidence type="ECO:0000313" key="3">
    <source>
        <dbReference type="Proteomes" id="UP000054561"/>
    </source>
</evidence>
<dbReference type="OrthoDB" id="363951at2759"/>
<dbReference type="OMA" id="FNTNERY"/>
<gene>
    <name evidence="2" type="ORF">AK88_03473</name>
</gene>
<feature type="coiled-coil region" evidence="1">
    <location>
        <begin position="179"/>
        <end position="358"/>
    </location>
</feature>
<keyword evidence="1" id="KW-0175">Coiled coil</keyword>
<accession>A0A0D9QJ77</accession>
<dbReference type="VEuPathDB" id="PlasmoDB:AK88_03473"/>
<protein>
    <recommendedName>
        <fullName evidence="4">PH domain-containing protein</fullName>
    </recommendedName>
</protein>
<dbReference type="GeneID" id="24268787"/>